<dbReference type="EMBL" id="QJKJ01004815">
    <property type="protein sequence ID" value="RDX92650.1"/>
    <property type="molecule type" value="Genomic_DNA"/>
</dbReference>
<reference evidence="1" key="1">
    <citation type="submission" date="2018-05" db="EMBL/GenBank/DDBJ databases">
        <title>Draft genome of Mucuna pruriens seed.</title>
        <authorList>
            <person name="Nnadi N.E."/>
            <person name="Vos R."/>
            <person name="Hasami M.H."/>
            <person name="Devisetty U.K."/>
            <person name="Aguiy J.C."/>
        </authorList>
    </citation>
    <scope>NUCLEOTIDE SEQUENCE [LARGE SCALE GENOMIC DNA]</scope>
    <source>
        <strain evidence="1">JCA_2017</strain>
    </source>
</reference>
<dbReference type="Gene3D" id="3.10.10.10">
    <property type="entry name" value="HIV Type 1 Reverse Transcriptase, subunit A, domain 1"/>
    <property type="match status" value="1"/>
</dbReference>
<comment type="caution">
    <text evidence="1">The sequence shown here is derived from an EMBL/GenBank/DDBJ whole genome shotgun (WGS) entry which is preliminary data.</text>
</comment>
<dbReference type="AlphaFoldDB" id="A0A371GQ41"/>
<dbReference type="PANTHER" id="PTHR48475">
    <property type="entry name" value="RIBONUCLEASE H"/>
    <property type="match status" value="1"/>
</dbReference>
<dbReference type="SUPFAM" id="SSF56672">
    <property type="entry name" value="DNA/RNA polymerases"/>
    <property type="match status" value="1"/>
</dbReference>
<evidence type="ECO:0000313" key="2">
    <source>
        <dbReference type="Proteomes" id="UP000257109"/>
    </source>
</evidence>
<sequence>MYDASDFGLLSFMDAYLGYNQIRMHPHDEAKIAFITHSGTFCYKSNHIIIWTDLSIRQILWKPNLIGRMVDWTIQLSEFDISFKRRGHIKAQALFDFIIELAPIGHYSRCREWFLSVDGASNQSRSGARVILKGPDRVLVEQSL</sequence>
<dbReference type="OrthoDB" id="1938451at2759"/>
<protein>
    <recommendedName>
        <fullName evidence="3">Reverse transcriptase RNase H-like domain-containing protein</fullName>
    </recommendedName>
</protein>
<dbReference type="InterPro" id="IPR043128">
    <property type="entry name" value="Rev_trsase/Diguanyl_cyclase"/>
</dbReference>
<organism evidence="1 2">
    <name type="scientific">Mucuna pruriens</name>
    <name type="common">Velvet bean</name>
    <name type="synonym">Dolichos pruriens</name>
    <dbReference type="NCBI Taxonomy" id="157652"/>
    <lineage>
        <taxon>Eukaryota</taxon>
        <taxon>Viridiplantae</taxon>
        <taxon>Streptophyta</taxon>
        <taxon>Embryophyta</taxon>
        <taxon>Tracheophyta</taxon>
        <taxon>Spermatophyta</taxon>
        <taxon>Magnoliopsida</taxon>
        <taxon>eudicotyledons</taxon>
        <taxon>Gunneridae</taxon>
        <taxon>Pentapetalae</taxon>
        <taxon>rosids</taxon>
        <taxon>fabids</taxon>
        <taxon>Fabales</taxon>
        <taxon>Fabaceae</taxon>
        <taxon>Papilionoideae</taxon>
        <taxon>50 kb inversion clade</taxon>
        <taxon>NPAAA clade</taxon>
        <taxon>indigoferoid/millettioid clade</taxon>
        <taxon>Phaseoleae</taxon>
        <taxon>Mucuna</taxon>
    </lineage>
</organism>
<gene>
    <name evidence="1" type="ORF">CR513_25179</name>
</gene>
<name>A0A371GQ41_MUCPR</name>
<evidence type="ECO:0000313" key="1">
    <source>
        <dbReference type="EMBL" id="RDX92650.1"/>
    </source>
</evidence>
<dbReference type="Proteomes" id="UP000257109">
    <property type="component" value="Unassembled WGS sequence"/>
</dbReference>
<proteinExistence type="predicted"/>
<dbReference type="Gene3D" id="3.30.70.270">
    <property type="match status" value="1"/>
</dbReference>
<keyword evidence="2" id="KW-1185">Reference proteome</keyword>
<dbReference type="PANTHER" id="PTHR48475:SF2">
    <property type="entry name" value="RIBONUCLEASE H"/>
    <property type="match status" value="1"/>
</dbReference>
<evidence type="ECO:0008006" key="3">
    <source>
        <dbReference type="Google" id="ProtNLM"/>
    </source>
</evidence>
<dbReference type="InterPro" id="IPR043502">
    <property type="entry name" value="DNA/RNA_pol_sf"/>
</dbReference>
<accession>A0A371GQ41</accession>
<feature type="non-terminal residue" evidence="1">
    <location>
        <position position="1"/>
    </location>
</feature>